<dbReference type="FunFam" id="1.10.510.10:FF:002497">
    <property type="entry name" value="Serine/threonine protein kinase"/>
    <property type="match status" value="1"/>
</dbReference>
<dbReference type="Pfam" id="PF00069">
    <property type="entry name" value="Pkinase"/>
    <property type="match status" value="1"/>
</dbReference>
<keyword evidence="7" id="KW-1185">Reference proteome</keyword>
<dbReference type="GO" id="GO:0004713">
    <property type="term" value="F:protein tyrosine kinase activity"/>
    <property type="evidence" value="ECO:0007669"/>
    <property type="project" value="TreeGrafter"/>
</dbReference>
<dbReference type="GO" id="GO:0005737">
    <property type="term" value="C:cytoplasm"/>
    <property type="evidence" value="ECO:0007669"/>
    <property type="project" value="TreeGrafter"/>
</dbReference>
<dbReference type="SMART" id="SM00220">
    <property type="entry name" value="S_TKc"/>
    <property type="match status" value="1"/>
</dbReference>
<keyword evidence="3" id="KW-0418">Kinase</keyword>
<evidence type="ECO:0000313" key="6">
    <source>
        <dbReference type="EMBL" id="GAK67832.1"/>
    </source>
</evidence>
<comment type="similarity">
    <text evidence="5">Belongs to the protein kinase superfamily. Ser/Thr protein kinase family. GCN2 subfamily.</text>
</comment>
<reference evidence="7" key="1">
    <citation type="journal article" date="2014" name="Genome Announc.">
        <title>Draft Genome Sequence of the Yeast Pseudozyma antarctica Type Strain JCM10317, a Producer of the Glycolipid Biosurfactants, Mannosylerythritol Lipids.</title>
        <authorList>
            <person name="Saika A."/>
            <person name="Koike H."/>
            <person name="Hori T."/>
            <person name="Fukuoka T."/>
            <person name="Sato S."/>
            <person name="Habe H."/>
            <person name="Kitamoto D."/>
            <person name="Morita T."/>
        </authorList>
    </citation>
    <scope>NUCLEOTIDE SEQUENCE [LARGE SCALE GENOMIC DNA]</scope>
    <source>
        <strain evidence="7">JCM 10317</strain>
    </source>
</reference>
<dbReference type="RefSeq" id="XP_014654044.1">
    <property type="nucleotide sequence ID" value="XM_014798558.1"/>
</dbReference>
<dbReference type="Gene3D" id="1.10.510.10">
    <property type="entry name" value="Transferase(Phosphotransferase) domain 1"/>
    <property type="match status" value="1"/>
</dbReference>
<dbReference type="InterPro" id="IPR011009">
    <property type="entry name" value="Kinase-like_dom_sf"/>
</dbReference>
<dbReference type="GO" id="GO:0005524">
    <property type="term" value="F:ATP binding"/>
    <property type="evidence" value="ECO:0007669"/>
    <property type="project" value="UniProtKB-KW"/>
</dbReference>
<dbReference type="Proteomes" id="UP000053758">
    <property type="component" value="Unassembled WGS sequence"/>
</dbReference>
<evidence type="ECO:0000256" key="2">
    <source>
        <dbReference type="ARBA" id="ARBA00022741"/>
    </source>
</evidence>
<protein>
    <submittedName>
        <fullName evidence="6">Uncharacterized protein</fullName>
    </submittedName>
</protein>
<keyword evidence="2" id="KW-0547">Nucleotide-binding</keyword>
<evidence type="ECO:0000256" key="1">
    <source>
        <dbReference type="ARBA" id="ARBA00022679"/>
    </source>
</evidence>
<dbReference type="InterPro" id="IPR008271">
    <property type="entry name" value="Ser/Thr_kinase_AS"/>
</dbReference>
<dbReference type="InterPro" id="IPR000719">
    <property type="entry name" value="Prot_kinase_dom"/>
</dbReference>
<dbReference type="AlphaFoldDB" id="A0A081CMD6"/>
<dbReference type="PROSITE" id="PS00108">
    <property type="entry name" value="PROTEIN_KINASE_ST"/>
    <property type="match status" value="1"/>
</dbReference>
<dbReference type="GeneID" id="26306882"/>
<accession>A0A081CMD6</accession>
<keyword evidence="4" id="KW-0067">ATP-binding</keyword>
<dbReference type="OrthoDB" id="4062651at2759"/>
<proteinExistence type="inferred from homology"/>
<dbReference type="InterPro" id="IPR050339">
    <property type="entry name" value="CC_SR_Kinase"/>
</dbReference>
<dbReference type="GO" id="GO:0110031">
    <property type="term" value="P:negative regulation of G2/MI transition of meiotic cell cycle"/>
    <property type="evidence" value="ECO:0007669"/>
    <property type="project" value="TreeGrafter"/>
</dbReference>
<keyword evidence="1" id="KW-0808">Transferase</keyword>
<gene>
    <name evidence="6" type="ORF">PAN0_021d6061</name>
</gene>
<evidence type="ECO:0000256" key="5">
    <source>
        <dbReference type="ARBA" id="ARBA00037982"/>
    </source>
</evidence>
<evidence type="ECO:0000256" key="4">
    <source>
        <dbReference type="ARBA" id="ARBA00022840"/>
    </source>
</evidence>
<dbReference type="PANTHER" id="PTHR11042:SF190">
    <property type="entry name" value="MITOSIS INHIBITOR PROTEIN KINASE MIK1"/>
    <property type="match status" value="1"/>
</dbReference>
<name>A0A081CMD6_PSEA2</name>
<dbReference type="PROSITE" id="PS50011">
    <property type="entry name" value="PROTEIN_KINASE_DOM"/>
    <property type="match status" value="1"/>
</dbReference>
<dbReference type="SUPFAM" id="SSF56112">
    <property type="entry name" value="Protein kinase-like (PK-like)"/>
    <property type="match status" value="1"/>
</dbReference>
<dbReference type="EMBL" id="DF830088">
    <property type="protein sequence ID" value="GAK67832.1"/>
    <property type="molecule type" value="Genomic_DNA"/>
</dbReference>
<dbReference type="GO" id="GO:0005634">
    <property type="term" value="C:nucleus"/>
    <property type="evidence" value="ECO:0007669"/>
    <property type="project" value="TreeGrafter"/>
</dbReference>
<organism evidence="6 7">
    <name type="scientific">Pseudozyma antarctica</name>
    <name type="common">Yeast</name>
    <name type="synonym">Candida antarctica</name>
    <dbReference type="NCBI Taxonomy" id="84753"/>
    <lineage>
        <taxon>Eukaryota</taxon>
        <taxon>Fungi</taxon>
        <taxon>Dikarya</taxon>
        <taxon>Basidiomycota</taxon>
        <taxon>Ustilaginomycotina</taxon>
        <taxon>Ustilaginomycetes</taxon>
        <taxon>Ustilaginales</taxon>
        <taxon>Ustilaginaceae</taxon>
        <taxon>Moesziomyces</taxon>
    </lineage>
</organism>
<sequence>MVPAPRRASPGADDPQPSNSSVIAASKHSKPSTSRSRAPWPLDTFWSSAARKHSSAKSRSPASPEPPPLGATLGSSYESCPDQPFDFNDLPLTPPDSGGSAFELHPATSAPQQNTPLVTAATLEQDFKPPQKPHSKNDIFNAPVSWLTPPSRINPTPPSQAHTAAPPPSKNSSFFSSFGSGPSPQPPLQPPPPPARLHNAPARSSSSTHAAVTATRQLDSEPAPFAPAPTITSPSAAKQQATGRKLGHSRNSSLGRASSEECLQEEARIRAAKHVDFRLCPTNEFLLGEGRHCCVYLGSYRPTHDPLPSASSSDSAHQASMWRLCAIKRLHADRQSQLLGLEEAFALRRLGMHPNIIQLIDIRDEVEFVTAPDPSASPHASRSDVPSAGLGLGLGLPRIEGRGAPSTPLGHASHARSTSDMTGKDELIFETKSHKRALAEEIERQAARDSLPDSHPAESRGIKSRTRVVTTEYRASDRSANPTFLVHAPDSDAQEISADANEADQRIHTAPVRRLASTAPDPPRLLILLELLPHNLALYARKHADRIDLQQWLDWAHQMVEAVVFLHDKGCVHADIKKENMLLTDGLDIKLCDFNSAVFPNPNDPPRDGLGLGTPAYCAPELSRATGGPTATSFSYPIDIFSLGAVLYSLATGTEPFSKARSVVEMLHRKRLFFESEENDRASRLAVEAGSNPNSQPASRSGSLRGRHQKSSSASINEMPAGAASPAQLASSLHRILQLGSPAPRTPRREASSDSLESVASSITTIAGRHPSSLAVSRLLEPTDEPRGLLVDPSGPTRKNSLLFAKADVRRAASTGGRNATATGSAALQRLRISRDEGTSALASPITAAGDSHASDATDRPAVRKGAPGVARVAMLEASSRPDWLRRRSSYGDEVRSQSAHHSPSGAVAIAQVSGSELVAERADELATTPTKPSRLRTMFSPTSTTFPNLDEHDQLVVENTARETATHLAPDDDLSAWEQHSPDLRPYADGHPAIILPAGGRLPDWARDLLRDMLHADPAARPTANQVRSRLRSAAPTYM</sequence>
<dbReference type="PANTHER" id="PTHR11042">
    <property type="entry name" value="EUKARYOTIC TRANSLATION INITIATION FACTOR 2-ALPHA KINASE EIF2-ALPHA KINASE -RELATED"/>
    <property type="match status" value="1"/>
</dbReference>
<dbReference type="HOGENOM" id="CLU_295630_0_0_1"/>
<evidence type="ECO:0000256" key="3">
    <source>
        <dbReference type="ARBA" id="ARBA00022777"/>
    </source>
</evidence>
<evidence type="ECO:0000313" key="7">
    <source>
        <dbReference type="Proteomes" id="UP000053758"/>
    </source>
</evidence>